<feature type="binding site" evidence="8">
    <location>
        <position position="307"/>
    </location>
    <ligand>
        <name>substrate</name>
    </ligand>
</feature>
<feature type="binding site" evidence="8">
    <location>
        <begin position="249"/>
        <end position="250"/>
    </location>
    <ligand>
        <name>S-adenosyl-L-methionine</name>
        <dbReference type="ChEBI" id="CHEBI:59789"/>
    </ligand>
</feature>
<keyword evidence="6 8" id="KW-0949">S-adenosyl-L-methionine</keyword>
<evidence type="ECO:0000256" key="10">
    <source>
        <dbReference type="SAM" id="MobiDB-lite"/>
    </source>
</evidence>
<feature type="binding site" evidence="8">
    <location>
        <begin position="87"/>
        <end position="89"/>
    </location>
    <ligand>
        <name>S-adenosyl-L-methionine</name>
        <dbReference type="ChEBI" id="CHEBI:59789"/>
    </ligand>
</feature>
<evidence type="ECO:0000256" key="7">
    <source>
        <dbReference type="ARBA" id="ARBA00022946"/>
    </source>
</evidence>
<feature type="binding site" evidence="8">
    <location>
        <position position="229"/>
    </location>
    <ligand>
        <name>substrate</name>
    </ligand>
</feature>
<dbReference type="SMART" id="SM00317">
    <property type="entry name" value="SET"/>
    <property type="match status" value="1"/>
</dbReference>
<dbReference type="Pfam" id="PF09273">
    <property type="entry name" value="Rubis-subs-bind"/>
    <property type="match status" value="1"/>
</dbReference>
<dbReference type="FunFam" id="3.90.1420.10:FF:000004">
    <property type="entry name" value="Ribulose-1,5 bisphosphate carboxylase/oxygenase large subunit N-methyltransferase, chloroplastic"/>
    <property type="match status" value="1"/>
</dbReference>
<gene>
    <name evidence="12" type="ORF">OLEA9_A101392</name>
</gene>
<comment type="subcellular location">
    <subcellularLocation>
        <location evidence="1">Plastid</location>
        <location evidence="1">Chloroplast</location>
    </subcellularLocation>
</comment>
<evidence type="ECO:0000259" key="11">
    <source>
        <dbReference type="PROSITE" id="PS50280"/>
    </source>
</evidence>
<evidence type="ECO:0000256" key="8">
    <source>
        <dbReference type="PIRSR" id="PIRSR009328-1"/>
    </source>
</evidence>
<dbReference type="FunFam" id="3.90.1410.10:FF:000005">
    <property type="entry name" value="Ribulose-1,5 bisphosphate carboxylase/oxygenase large subunit N-methyltransferase, chloroplastic"/>
    <property type="match status" value="1"/>
</dbReference>
<dbReference type="Gene3D" id="3.90.1420.10">
    <property type="entry name" value="Rubisco LSMT, substrate-binding domain"/>
    <property type="match status" value="1"/>
</dbReference>
<dbReference type="EMBL" id="CACTIH010000005">
    <property type="protein sequence ID" value="CAA2933640.1"/>
    <property type="molecule type" value="Genomic_DNA"/>
</dbReference>
<organism evidence="12 13">
    <name type="scientific">Olea europaea subsp. europaea</name>
    <dbReference type="NCBI Taxonomy" id="158383"/>
    <lineage>
        <taxon>Eukaryota</taxon>
        <taxon>Viridiplantae</taxon>
        <taxon>Streptophyta</taxon>
        <taxon>Embryophyta</taxon>
        <taxon>Tracheophyta</taxon>
        <taxon>Spermatophyta</taxon>
        <taxon>Magnoliopsida</taxon>
        <taxon>eudicotyledons</taxon>
        <taxon>Gunneridae</taxon>
        <taxon>Pentapetalae</taxon>
        <taxon>asterids</taxon>
        <taxon>lamiids</taxon>
        <taxon>Lamiales</taxon>
        <taxon>Oleaceae</taxon>
        <taxon>Oleeae</taxon>
        <taxon>Olea</taxon>
    </lineage>
</organism>
<dbReference type="InterPro" id="IPR015353">
    <property type="entry name" value="Rubisco_LSMT_subst-bd"/>
</dbReference>
<feature type="region of interest" description="Disordered" evidence="10">
    <location>
        <begin position="1"/>
        <end position="20"/>
    </location>
</feature>
<keyword evidence="13" id="KW-1185">Reference proteome</keyword>
<dbReference type="OrthoDB" id="441812at2759"/>
<dbReference type="Gramene" id="OE9A101392T1">
    <property type="protein sequence ID" value="OE9A101392C1"/>
    <property type="gene ID" value="OE9A101392"/>
</dbReference>
<feature type="domain" description="SET" evidence="11">
    <location>
        <begin position="71"/>
        <end position="295"/>
    </location>
</feature>
<dbReference type="InterPro" id="IPR044431">
    <property type="entry name" value="SET_RBCMT"/>
</dbReference>
<reference evidence="12 13" key="1">
    <citation type="submission" date="2019-12" db="EMBL/GenBank/DDBJ databases">
        <authorList>
            <person name="Alioto T."/>
            <person name="Alioto T."/>
            <person name="Gomez Garrido J."/>
        </authorList>
    </citation>
    <scope>NUCLEOTIDE SEQUENCE [LARGE SCALE GENOMIC DNA]</scope>
</reference>
<keyword evidence="2" id="KW-0150">Chloroplast</keyword>
<proteinExistence type="inferred from homology"/>
<dbReference type="PANTHER" id="PTHR13271">
    <property type="entry name" value="UNCHARACTERIZED PUTATIVE METHYLTRANSFERASE"/>
    <property type="match status" value="1"/>
</dbReference>
<feature type="binding site" evidence="8">
    <location>
        <position position="229"/>
    </location>
    <ligand>
        <name>S-adenosyl-L-methionine</name>
        <dbReference type="ChEBI" id="CHEBI:59789"/>
    </ligand>
</feature>
<dbReference type="SUPFAM" id="SSF81822">
    <property type="entry name" value="RuBisCo LSMT C-terminal, substrate-binding domain"/>
    <property type="match status" value="1"/>
</dbReference>
<dbReference type="InterPro" id="IPR050600">
    <property type="entry name" value="SETD3_SETD6_MTase"/>
</dbReference>
<feature type="compositionally biased region" description="Low complexity" evidence="10">
    <location>
        <begin position="1"/>
        <end position="15"/>
    </location>
</feature>
<dbReference type="AlphaFoldDB" id="A0A8S0P6J3"/>
<dbReference type="GO" id="GO:0016279">
    <property type="term" value="F:protein-lysine N-methyltransferase activity"/>
    <property type="evidence" value="ECO:0007669"/>
    <property type="project" value="InterPro"/>
</dbReference>
<dbReference type="PIRSF" id="PIRSF009328">
    <property type="entry name" value="RMT_SET"/>
    <property type="match status" value="1"/>
</dbReference>
<dbReference type="InterPro" id="IPR001214">
    <property type="entry name" value="SET_dom"/>
</dbReference>
<dbReference type="SUPFAM" id="SSF82199">
    <property type="entry name" value="SET domain"/>
    <property type="match status" value="1"/>
</dbReference>
<dbReference type="InterPro" id="IPR011192">
    <property type="entry name" value="Rubisco_LSMT_MeTrfase_plant"/>
</dbReference>
<dbReference type="PANTHER" id="PTHR13271:SF113">
    <property type="entry name" value="[FRUCTOSE-BISPHOSPHATE ALDOLASE]-LYSINE N-METHYLTRANSFERASE, CHLOROPLASTIC"/>
    <property type="match status" value="1"/>
</dbReference>
<keyword evidence="4" id="KW-0934">Plastid</keyword>
<dbReference type="InterPro" id="IPR036464">
    <property type="entry name" value="Rubisco_LSMT_subst-bd_sf"/>
</dbReference>
<feature type="binding site" evidence="8">
    <location>
        <position position="246"/>
    </location>
    <ligand>
        <name>substrate</name>
    </ligand>
</feature>
<dbReference type="PROSITE" id="PS50280">
    <property type="entry name" value="SET"/>
    <property type="match status" value="1"/>
</dbReference>
<feature type="binding site" evidence="8">
    <location>
        <position position="233"/>
    </location>
    <ligand>
        <name>substrate</name>
    </ligand>
</feature>
<sequence length="495" mass="56364">MATFFSLYPSTSSSLPSPPRTPKLQFSLLKQNSTCIYFKKRSLYVNSVLSAETDSKVPQTVQTFWQWLKDEGVVSAKTPVRPGVVPEGLGLVATRDVAKNEVILEVPKKYWINPNTVLESEIGNVCSALKPWISVALFFLRERFREDSKWKNYIDILPEYTNSTIFWSEEELSEIQGTQLLSTTLGVKEYVQNEFLKVEEEIIIPNKQLFPIPITLDDFFWAFGILRSRAFSRLRNQNLVIIPFADLVNHSARVTTEDHAYEVRGPAGLFSWDYLFSLRSPLPLKAGEQVFIQYDLNKSNADMALDYGFIDSKSDRDAFTLTLEISDSDVFFGDKLDIAELNGLGETAYFDIKLGQPLPPAMLPYLRLVALGGTDAFLLESIFRNTIWGHLELPISRANEELVCQVVRNACKSALSGYHTTIEEDDKLKEGGNLSPRLEIAVGIRVGEKKVLQQIDDIFRERELELDELEYYQERRLKDLGLVGEQGDIIFWEPK</sequence>
<dbReference type="InterPro" id="IPR046341">
    <property type="entry name" value="SET_dom_sf"/>
</dbReference>
<name>A0A8S0P6J3_OLEEU</name>
<dbReference type="Gene3D" id="3.90.1410.10">
    <property type="entry name" value="set domain protein methyltransferase, domain 1"/>
    <property type="match status" value="1"/>
</dbReference>
<dbReference type="GO" id="GO:0032259">
    <property type="term" value="P:methylation"/>
    <property type="evidence" value="ECO:0007669"/>
    <property type="project" value="UniProtKB-KW"/>
</dbReference>
<feature type="binding site" evidence="8">
    <location>
        <position position="294"/>
    </location>
    <ligand>
        <name>substrate</name>
    </ligand>
</feature>
<evidence type="ECO:0000256" key="6">
    <source>
        <dbReference type="ARBA" id="ARBA00022691"/>
    </source>
</evidence>
<comment type="similarity">
    <text evidence="9">Belongs to the class V-like SAM-binding methyltransferase superfamily. Plant protein-lysine LSMT methyltransferase family.</text>
</comment>
<evidence type="ECO:0000313" key="13">
    <source>
        <dbReference type="Proteomes" id="UP000594638"/>
    </source>
</evidence>
<evidence type="ECO:0000256" key="3">
    <source>
        <dbReference type="ARBA" id="ARBA00022603"/>
    </source>
</evidence>
<keyword evidence="7" id="KW-0809">Transit peptide</keyword>
<dbReference type="Proteomes" id="UP000594638">
    <property type="component" value="Unassembled WGS sequence"/>
</dbReference>
<accession>A0A8S0P6J3</accession>
<protein>
    <submittedName>
        <fullName evidence="12">Ribulose-1,5 bisphosphate carboxylase oxygenase large subunit N-methyltransferase, chloroplastic</fullName>
    </submittedName>
</protein>
<evidence type="ECO:0000256" key="4">
    <source>
        <dbReference type="ARBA" id="ARBA00022640"/>
    </source>
</evidence>
<dbReference type="GO" id="GO:0009507">
    <property type="term" value="C:chloroplast"/>
    <property type="evidence" value="ECO:0007669"/>
    <property type="project" value="UniProtKB-SubCell"/>
</dbReference>
<evidence type="ECO:0000256" key="5">
    <source>
        <dbReference type="ARBA" id="ARBA00022679"/>
    </source>
</evidence>
<keyword evidence="5" id="KW-0808">Transferase</keyword>
<evidence type="ECO:0000256" key="9">
    <source>
        <dbReference type="PROSITE-ProRule" id="PRU00916"/>
    </source>
</evidence>
<evidence type="ECO:0000313" key="12">
    <source>
        <dbReference type="EMBL" id="CAA2933640.1"/>
    </source>
</evidence>
<evidence type="ECO:0000256" key="2">
    <source>
        <dbReference type="ARBA" id="ARBA00022528"/>
    </source>
</evidence>
<dbReference type="CDD" id="cd19179">
    <property type="entry name" value="SET_RBCMT"/>
    <property type="match status" value="1"/>
</dbReference>
<comment type="caution">
    <text evidence="12">The sequence shown here is derived from an EMBL/GenBank/DDBJ whole genome shotgun (WGS) entry which is preliminary data.</text>
</comment>
<dbReference type="PROSITE" id="PS51583">
    <property type="entry name" value="SAM_MT127"/>
    <property type="match status" value="1"/>
</dbReference>
<evidence type="ECO:0000256" key="1">
    <source>
        <dbReference type="ARBA" id="ARBA00004229"/>
    </source>
</evidence>
<dbReference type="GO" id="GO:0030785">
    <property type="term" value="F:[ribulose-bisphosphate carboxylase]-lysine N-methyltransferase activity"/>
    <property type="evidence" value="ECO:0007669"/>
    <property type="project" value="InterPro"/>
</dbReference>
<keyword evidence="3 9" id="KW-0489">Methyltransferase</keyword>
<feature type="binding site" evidence="8">
    <location>
        <position position="261"/>
    </location>
    <ligand>
        <name>substrate</name>
    </ligand>
</feature>